<dbReference type="PROSITE" id="PS50020">
    <property type="entry name" value="WW_DOMAIN_2"/>
    <property type="match status" value="1"/>
</dbReference>
<feature type="region of interest" description="Disordered" evidence="2">
    <location>
        <begin position="268"/>
        <end position="311"/>
    </location>
</feature>
<keyword evidence="1" id="KW-0175">Coiled coil</keyword>
<feature type="compositionally biased region" description="Basic and acidic residues" evidence="2">
    <location>
        <begin position="635"/>
        <end position="647"/>
    </location>
</feature>
<dbReference type="PROSITE" id="PS01159">
    <property type="entry name" value="WW_DOMAIN_1"/>
    <property type="match status" value="1"/>
</dbReference>
<feature type="compositionally biased region" description="Polar residues" evidence="2">
    <location>
        <begin position="572"/>
        <end position="582"/>
    </location>
</feature>
<feature type="compositionally biased region" description="Basic and acidic residues" evidence="2">
    <location>
        <begin position="297"/>
        <end position="311"/>
    </location>
</feature>
<name>L1IB82_GUITC</name>
<dbReference type="HOGENOM" id="CLU_320421_0_0_1"/>
<feature type="compositionally biased region" description="Acidic residues" evidence="2">
    <location>
        <begin position="648"/>
        <end position="673"/>
    </location>
</feature>
<evidence type="ECO:0000313" key="5">
    <source>
        <dbReference type="EnsemblProtists" id="EKX33105"/>
    </source>
</evidence>
<dbReference type="InterPro" id="IPR001202">
    <property type="entry name" value="WW_dom"/>
</dbReference>
<gene>
    <name evidence="4" type="ORF">GUITHDRAFT_148165</name>
</gene>
<evidence type="ECO:0000256" key="2">
    <source>
        <dbReference type="SAM" id="MobiDB-lite"/>
    </source>
</evidence>
<evidence type="ECO:0000259" key="3">
    <source>
        <dbReference type="PROSITE" id="PS50020"/>
    </source>
</evidence>
<sequence>MMSQKWAEGSRQENVGREEGRSPVPKEFHLHKIEVIKDRKDVDKVRSDGMRRKRDTEMQELLDDIARYQELAEALQRQLVEAGKRLVESEQELNAANMCCERLEEEIERLRNDKTHQRLEDGQEDGQDERAVQGLQRRLLVMQQELSELRRRNVELELKMGHEQELREALEHAESSNNEYKEQLVNFGRINRSMTEKYEKELRRMKSEQEVMEEEMKTLKKFRERWEEEERKKMNLVRIEKTREEGICFLPYTCQEFWKGDREKEEKVEEVGKEEDGKAEAITKEKEDPSPTLKSAVSKDDKTEEVVKEEQSETSRQIDTIKSKCELYRDKGCLDLLTCLKTMNEILDSNLAGFFVPPADEKEIGTKGDGDSFFLLRQLTRKFLSFISFCCVENEKCVIELISLYAVIDQVKENFESIAFLTPDIFININNLVGEFENQSCCLRDRSVKRLLELKEKVAVVLSNQNSELKDFTGKMLDVASAQTKVMDILETAKASCDKLDEEEGKEDVEAIVVNALRYIEQKVQILAKMIGKLAASSSLNNSADDLKQEMCGCLEICDLLLQALSGDINTSGSAGSMQCGSGVTGEMRSGAGKEERRGEDGGEQQQTGGGRRQGKEQQTRIGGRKSGGDEDSGNDDKEEKQKKQEDDKEQEEQEEEENWQEEDSGDDSEADEEIHRIVFSQRKCEKDRHKLLSSEQEVKEEETGARRESMGRTRRNKSVVEVLLEGSDSMDFDAMLDINESLQEFIQTRKKTARGGRAGDISLLLSPPAPSDPTGDDEEQGEAEWPVQGRAEDATEQDTSSPPPPPAWATRISRRWRRAFFVHMPSRRTQWKYPEERELRRGQLVEELRTVEVQLEVKSLTGLWVSWENVRRVLEGEGWRHRAAVRTTLLAVAKMKRKEMESSWV</sequence>
<feature type="coiled-coil region" evidence="1">
    <location>
        <begin position="58"/>
        <end position="232"/>
    </location>
</feature>
<reference evidence="4 6" key="1">
    <citation type="journal article" date="2012" name="Nature">
        <title>Algal genomes reveal evolutionary mosaicism and the fate of nucleomorphs.</title>
        <authorList>
            <consortium name="DOE Joint Genome Institute"/>
            <person name="Curtis B.A."/>
            <person name="Tanifuji G."/>
            <person name="Burki F."/>
            <person name="Gruber A."/>
            <person name="Irimia M."/>
            <person name="Maruyama S."/>
            <person name="Arias M.C."/>
            <person name="Ball S.G."/>
            <person name="Gile G.H."/>
            <person name="Hirakawa Y."/>
            <person name="Hopkins J.F."/>
            <person name="Kuo A."/>
            <person name="Rensing S.A."/>
            <person name="Schmutz J."/>
            <person name="Symeonidi A."/>
            <person name="Elias M."/>
            <person name="Eveleigh R.J."/>
            <person name="Herman E.K."/>
            <person name="Klute M.J."/>
            <person name="Nakayama T."/>
            <person name="Obornik M."/>
            <person name="Reyes-Prieto A."/>
            <person name="Armbrust E.V."/>
            <person name="Aves S.J."/>
            <person name="Beiko R.G."/>
            <person name="Coutinho P."/>
            <person name="Dacks J.B."/>
            <person name="Durnford D.G."/>
            <person name="Fast N.M."/>
            <person name="Green B.R."/>
            <person name="Grisdale C.J."/>
            <person name="Hempel F."/>
            <person name="Henrissat B."/>
            <person name="Hoppner M.P."/>
            <person name="Ishida K."/>
            <person name="Kim E."/>
            <person name="Koreny L."/>
            <person name="Kroth P.G."/>
            <person name="Liu Y."/>
            <person name="Malik S.B."/>
            <person name="Maier U.G."/>
            <person name="McRose D."/>
            <person name="Mock T."/>
            <person name="Neilson J.A."/>
            <person name="Onodera N.T."/>
            <person name="Poole A.M."/>
            <person name="Pritham E.J."/>
            <person name="Richards T.A."/>
            <person name="Rocap G."/>
            <person name="Roy S.W."/>
            <person name="Sarai C."/>
            <person name="Schaack S."/>
            <person name="Shirato S."/>
            <person name="Slamovits C.H."/>
            <person name="Spencer D.F."/>
            <person name="Suzuki S."/>
            <person name="Worden A.Z."/>
            <person name="Zauner S."/>
            <person name="Barry K."/>
            <person name="Bell C."/>
            <person name="Bharti A.K."/>
            <person name="Crow J.A."/>
            <person name="Grimwood J."/>
            <person name="Kramer R."/>
            <person name="Lindquist E."/>
            <person name="Lucas S."/>
            <person name="Salamov A."/>
            <person name="McFadden G.I."/>
            <person name="Lane C.E."/>
            <person name="Keeling P.J."/>
            <person name="Gray M.W."/>
            <person name="Grigoriev I.V."/>
            <person name="Archibald J.M."/>
        </authorList>
    </citation>
    <scope>NUCLEOTIDE SEQUENCE</scope>
    <source>
        <strain evidence="4 6">CCMP2712</strain>
    </source>
</reference>
<protein>
    <recommendedName>
        <fullName evidence="3">WW domain-containing protein</fullName>
    </recommendedName>
</protein>
<dbReference type="KEGG" id="gtt:GUITHDRAFT_148165"/>
<feature type="compositionally biased region" description="Basic and acidic residues" evidence="2">
    <location>
        <begin position="683"/>
        <end position="693"/>
    </location>
</feature>
<keyword evidence="6" id="KW-1185">Reference proteome</keyword>
<evidence type="ECO:0000313" key="4">
    <source>
        <dbReference type="EMBL" id="EKX33105.1"/>
    </source>
</evidence>
<organism evidence="4">
    <name type="scientific">Guillardia theta (strain CCMP2712)</name>
    <name type="common">Cryptophyte</name>
    <dbReference type="NCBI Taxonomy" id="905079"/>
    <lineage>
        <taxon>Eukaryota</taxon>
        <taxon>Cryptophyceae</taxon>
        <taxon>Pyrenomonadales</taxon>
        <taxon>Geminigeraceae</taxon>
        <taxon>Guillardia</taxon>
    </lineage>
</organism>
<evidence type="ECO:0000313" key="6">
    <source>
        <dbReference type="Proteomes" id="UP000011087"/>
    </source>
</evidence>
<accession>L1IB82</accession>
<dbReference type="Proteomes" id="UP000011087">
    <property type="component" value="Unassembled WGS sequence"/>
</dbReference>
<reference evidence="6" key="2">
    <citation type="submission" date="2012-11" db="EMBL/GenBank/DDBJ databases">
        <authorList>
            <person name="Kuo A."/>
            <person name="Curtis B.A."/>
            <person name="Tanifuji G."/>
            <person name="Burki F."/>
            <person name="Gruber A."/>
            <person name="Irimia M."/>
            <person name="Maruyama S."/>
            <person name="Arias M.C."/>
            <person name="Ball S.G."/>
            <person name="Gile G.H."/>
            <person name="Hirakawa Y."/>
            <person name="Hopkins J.F."/>
            <person name="Rensing S.A."/>
            <person name="Schmutz J."/>
            <person name="Symeonidi A."/>
            <person name="Elias M."/>
            <person name="Eveleigh R.J."/>
            <person name="Herman E.K."/>
            <person name="Klute M.J."/>
            <person name="Nakayama T."/>
            <person name="Obornik M."/>
            <person name="Reyes-Prieto A."/>
            <person name="Armbrust E.V."/>
            <person name="Aves S.J."/>
            <person name="Beiko R.G."/>
            <person name="Coutinho P."/>
            <person name="Dacks J.B."/>
            <person name="Durnford D.G."/>
            <person name="Fast N.M."/>
            <person name="Green B.R."/>
            <person name="Grisdale C."/>
            <person name="Hempe F."/>
            <person name="Henrissat B."/>
            <person name="Hoppner M.P."/>
            <person name="Ishida K.-I."/>
            <person name="Kim E."/>
            <person name="Koreny L."/>
            <person name="Kroth P.G."/>
            <person name="Liu Y."/>
            <person name="Malik S.-B."/>
            <person name="Maier U.G."/>
            <person name="McRose D."/>
            <person name="Mock T."/>
            <person name="Neilson J.A."/>
            <person name="Onodera N.T."/>
            <person name="Poole A.M."/>
            <person name="Pritham E.J."/>
            <person name="Richards T.A."/>
            <person name="Rocap G."/>
            <person name="Roy S.W."/>
            <person name="Sarai C."/>
            <person name="Schaack S."/>
            <person name="Shirato S."/>
            <person name="Slamovits C.H."/>
            <person name="Spencer D.F."/>
            <person name="Suzuki S."/>
            <person name="Worden A.Z."/>
            <person name="Zauner S."/>
            <person name="Barry K."/>
            <person name="Bell C."/>
            <person name="Bharti A.K."/>
            <person name="Crow J.A."/>
            <person name="Grimwood J."/>
            <person name="Kramer R."/>
            <person name="Lindquist E."/>
            <person name="Lucas S."/>
            <person name="Salamov A."/>
            <person name="McFadden G.I."/>
            <person name="Lane C.E."/>
            <person name="Keeling P.J."/>
            <person name="Gray M.W."/>
            <person name="Grigoriev I.V."/>
            <person name="Archibald J.M."/>
        </authorList>
    </citation>
    <scope>NUCLEOTIDE SEQUENCE</scope>
    <source>
        <strain evidence="6">CCMP2712</strain>
    </source>
</reference>
<feature type="compositionally biased region" description="Basic and acidic residues" evidence="2">
    <location>
        <begin position="268"/>
        <end position="289"/>
    </location>
</feature>
<dbReference type="AlphaFoldDB" id="L1IB82"/>
<feature type="region of interest" description="Disordered" evidence="2">
    <location>
        <begin position="572"/>
        <end position="717"/>
    </location>
</feature>
<feature type="region of interest" description="Disordered" evidence="2">
    <location>
        <begin position="753"/>
        <end position="810"/>
    </location>
</feature>
<dbReference type="EnsemblProtists" id="EKX33105">
    <property type="protein sequence ID" value="EKX33105"/>
    <property type="gene ID" value="GUITHDRAFT_148165"/>
</dbReference>
<feature type="domain" description="WW" evidence="3">
    <location>
        <begin position="803"/>
        <end position="837"/>
    </location>
</feature>
<evidence type="ECO:0000256" key="1">
    <source>
        <dbReference type="SAM" id="Coils"/>
    </source>
</evidence>
<dbReference type="PaxDb" id="55529-EKX33105"/>
<dbReference type="EMBL" id="JH993156">
    <property type="protein sequence ID" value="EKX33105.1"/>
    <property type="molecule type" value="Genomic_DNA"/>
</dbReference>
<reference evidence="5" key="3">
    <citation type="submission" date="2015-06" db="UniProtKB">
        <authorList>
            <consortium name="EnsemblProtists"/>
        </authorList>
    </citation>
    <scope>IDENTIFICATION</scope>
</reference>
<feature type="compositionally biased region" description="Basic and acidic residues" evidence="2">
    <location>
        <begin position="592"/>
        <end position="601"/>
    </location>
</feature>
<feature type="region of interest" description="Disordered" evidence="2">
    <location>
        <begin position="1"/>
        <end position="30"/>
    </location>
</feature>
<feature type="compositionally biased region" description="Basic and acidic residues" evidence="2">
    <location>
        <begin position="8"/>
        <end position="30"/>
    </location>
</feature>
<dbReference type="GeneID" id="17289833"/>
<proteinExistence type="predicted"/>
<dbReference type="RefSeq" id="XP_005820085.1">
    <property type="nucleotide sequence ID" value="XM_005820028.1"/>
</dbReference>
<feature type="compositionally biased region" description="Basic and acidic residues" evidence="2">
    <location>
        <begin position="702"/>
        <end position="712"/>
    </location>
</feature>